<dbReference type="Pfam" id="PF08279">
    <property type="entry name" value="HTH_11"/>
    <property type="match status" value="1"/>
</dbReference>
<name>A0ABN1W711_9PSEU</name>
<evidence type="ECO:0000256" key="2">
    <source>
        <dbReference type="ARBA" id="ARBA00023125"/>
    </source>
</evidence>
<dbReference type="InterPro" id="IPR018356">
    <property type="entry name" value="Tscrpt_reg_HTH_DeoR_CS"/>
</dbReference>
<dbReference type="PROSITE" id="PS52050">
    <property type="entry name" value="WYL"/>
    <property type="match status" value="1"/>
</dbReference>
<evidence type="ECO:0000259" key="5">
    <source>
        <dbReference type="PROSITE" id="PS51000"/>
    </source>
</evidence>
<dbReference type="SUPFAM" id="SSF46785">
    <property type="entry name" value="Winged helix' DNA-binding domain"/>
    <property type="match status" value="1"/>
</dbReference>
<proteinExistence type="predicted"/>
<dbReference type="PANTHER" id="PTHR34580:SF3">
    <property type="entry name" value="PROTEIN PAFB"/>
    <property type="match status" value="1"/>
</dbReference>
<feature type="domain" description="HTH deoR-type" evidence="5">
    <location>
        <begin position="7"/>
        <end position="62"/>
    </location>
</feature>
<protein>
    <submittedName>
        <fullName evidence="6">YafY family protein</fullName>
    </submittedName>
</protein>
<evidence type="ECO:0000256" key="4">
    <source>
        <dbReference type="SAM" id="MobiDB-lite"/>
    </source>
</evidence>
<dbReference type="InterPro" id="IPR036388">
    <property type="entry name" value="WH-like_DNA-bd_sf"/>
</dbReference>
<evidence type="ECO:0000256" key="3">
    <source>
        <dbReference type="ARBA" id="ARBA00023163"/>
    </source>
</evidence>
<dbReference type="EMBL" id="BAAALN010000005">
    <property type="protein sequence ID" value="GAA1234226.1"/>
    <property type="molecule type" value="Genomic_DNA"/>
</dbReference>
<evidence type="ECO:0000313" key="7">
    <source>
        <dbReference type="Proteomes" id="UP001500653"/>
    </source>
</evidence>
<evidence type="ECO:0000313" key="6">
    <source>
        <dbReference type="EMBL" id="GAA1234226.1"/>
    </source>
</evidence>
<dbReference type="InterPro" id="IPR051534">
    <property type="entry name" value="CBASS_pafABC_assoc_protein"/>
</dbReference>
<keyword evidence="1" id="KW-0805">Transcription regulation</keyword>
<dbReference type="Pfam" id="PF13280">
    <property type="entry name" value="WYL"/>
    <property type="match status" value="1"/>
</dbReference>
<dbReference type="PROSITE" id="PS00894">
    <property type="entry name" value="HTH_DEOR_1"/>
    <property type="match status" value="1"/>
</dbReference>
<reference evidence="6 7" key="1">
    <citation type="journal article" date="2019" name="Int. J. Syst. Evol. Microbiol.">
        <title>The Global Catalogue of Microorganisms (GCM) 10K type strain sequencing project: providing services to taxonomists for standard genome sequencing and annotation.</title>
        <authorList>
            <consortium name="The Broad Institute Genomics Platform"/>
            <consortium name="The Broad Institute Genome Sequencing Center for Infectious Disease"/>
            <person name="Wu L."/>
            <person name="Ma J."/>
        </authorList>
    </citation>
    <scope>NUCLEOTIDE SEQUENCE [LARGE SCALE GENOMIC DNA]</scope>
    <source>
        <strain evidence="6 7">JCM 13023</strain>
    </source>
</reference>
<evidence type="ECO:0000256" key="1">
    <source>
        <dbReference type="ARBA" id="ARBA00023015"/>
    </source>
</evidence>
<gene>
    <name evidence="6" type="ORF">GCM10009676_17270</name>
</gene>
<dbReference type="InterPro" id="IPR013196">
    <property type="entry name" value="HTH_11"/>
</dbReference>
<dbReference type="InterPro" id="IPR026881">
    <property type="entry name" value="WYL_dom"/>
</dbReference>
<dbReference type="Proteomes" id="UP001500653">
    <property type="component" value="Unassembled WGS sequence"/>
</dbReference>
<keyword evidence="3" id="KW-0804">Transcription</keyword>
<sequence>MSVRQEMPGRLLRLLALLQSRREWPGRELAERVGVTTRTLRRDIDRLRALDYPVESTGGTGGGYRLGRGGRLPPLVLDDDEAVAAGVALAAAASVNPGLGESATRALAKLGQVLPARLRPRLAAAGSVVVAPARGVPADDLPGEPDQSGGPGGDIGGGLPAVDPDRLALLAAACRDAEVVSLRYVSRGRDTDRRVEPQRLVVAEGRWYLSAHDLGRDAARIFRLDRMRDVTATGRRFVPRPQSEDPVAQLRESFAAATYRHTAHVTIELPEPEVRRWVPALPGGLSADGPDRCRARVSADSAELVVQYVALLAALAAARGAGVTVEAGPEVTGPLRSLGTTLAATP</sequence>
<organism evidence="6 7">
    <name type="scientific">Prauserella halophila</name>
    <dbReference type="NCBI Taxonomy" id="185641"/>
    <lineage>
        <taxon>Bacteria</taxon>
        <taxon>Bacillati</taxon>
        <taxon>Actinomycetota</taxon>
        <taxon>Actinomycetes</taxon>
        <taxon>Pseudonocardiales</taxon>
        <taxon>Pseudonocardiaceae</taxon>
        <taxon>Prauserella</taxon>
    </lineage>
</organism>
<dbReference type="InterPro" id="IPR001034">
    <property type="entry name" value="DeoR_HTH"/>
</dbReference>
<dbReference type="Gene3D" id="1.10.10.10">
    <property type="entry name" value="Winged helix-like DNA-binding domain superfamily/Winged helix DNA-binding domain"/>
    <property type="match status" value="1"/>
</dbReference>
<dbReference type="InterPro" id="IPR036390">
    <property type="entry name" value="WH_DNA-bd_sf"/>
</dbReference>
<feature type="region of interest" description="Disordered" evidence="4">
    <location>
        <begin position="135"/>
        <end position="158"/>
    </location>
</feature>
<dbReference type="PROSITE" id="PS51000">
    <property type="entry name" value="HTH_DEOR_2"/>
    <property type="match status" value="1"/>
</dbReference>
<keyword evidence="7" id="KW-1185">Reference proteome</keyword>
<feature type="compositionally biased region" description="Gly residues" evidence="4">
    <location>
        <begin position="149"/>
        <end position="158"/>
    </location>
</feature>
<accession>A0ABN1W711</accession>
<keyword evidence="2" id="KW-0238">DNA-binding</keyword>
<comment type="caution">
    <text evidence="6">The sequence shown here is derived from an EMBL/GenBank/DDBJ whole genome shotgun (WGS) entry which is preliminary data.</text>
</comment>
<dbReference type="RefSeq" id="WP_253863528.1">
    <property type="nucleotide sequence ID" value="NZ_BAAALN010000005.1"/>
</dbReference>
<dbReference type="PANTHER" id="PTHR34580">
    <property type="match status" value="1"/>
</dbReference>